<gene>
    <name evidence="2" type="ORF">DFQ27_009448</name>
</gene>
<feature type="compositionally biased region" description="Acidic residues" evidence="1">
    <location>
        <begin position="66"/>
        <end position="84"/>
    </location>
</feature>
<feature type="region of interest" description="Disordered" evidence="1">
    <location>
        <begin position="1"/>
        <end position="37"/>
    </location>
</feature>
<feature type="region of interest" description="Disordered" evidence="1">
    <location>
        <begin position="224"/>
        <end position="243"/>
    </location>
</feature>
<organism evidence="2 3">
    <name type="scientific">Actinomortierella ambigua</name>
    <dbReference type="NCBI Taxonomy" id="1343610"/>
    <lineage>
        <taxon>Eukaryota</taxon>
        <taxon>Fungi</taxon>
        <taxon>Fungi incertae sedis</taxon>
        <taxon>Mucoromycota</taxon>
        <taxon>Mortierellomycotina</taxon>
        <taxon>Mortierellomycetes</taxon>
        <taxon>Mortierellales</taxon>
        <taxon>Mortierellaceae</taxon>
        <taxon>Actinomortierella</taxon>
    </lineage>
</organism>
<reference evidence="2" key="1">
    <citation type="journal article" date="2020" name="Fungal Divers.">
        <title>Resolving the Mortierellaceae phylogeny through synthesis of multi-gene phylogenetics and phylogenomics.</title>
        <authorList>
            <person name="Vandepol N."/>
            <person name="Liber J."/>
            <person name="Desiro A."/>
            <person name="Na H."/>
            <person name="Kennedy M."/>
            <person name="Barry K."/>
            <person name="Grigoriev I.V."/>
            <person name="Miller A.N."/>
            <person name="O'Donnell K."/>
            <person name="Stajich J.E."/>
            <person name="Bonito G."/>
        </authorList>
    </citation>
    <scope>NUCLEOTIDE SEQUENCE</scope>
    <source>
        <strain evidence="2">BC1065</strain>
    </source>
</reference>
<evidence type="ECO:0000313" key="3">
    <source>
        <dbReference type="Proteomes" id="UP000807716"/>
    </source>
</evidence>
<dbReference type="Proteomes" id="UP000807716">
    <property type="component" value="Unassembled WGS sequence"/>
</dbReference>
<comment type="caution">
    <text evidence="2">The sequence shown here is derived from an EMBL/GenBank/DDBJ whole genome shotgun (WGS) entry which is preliminary data.</text>
</comment>
<sequence length="243" mass="26636">MPDSQSLRRTTSRSQTLSRKTHAPSLASKARSQTLPKKLVVFDDNARHIIDRIQQKGEKMGGVWAPEDDCDDDSDDDDDDDDDGSTCSNSIGPDDKSAIREKQTPSSAPPTKKNPLLGPKRKATVAPVKVPLQQAKAVSQAAQSTSPTRMYVKAGSQNGELSPSSICSPESRIYREYTCVHSRKKLDCLEKGASKVWVTERHTFRRVLIEAEASPGLWRRNELEALGTTTEEDDLQAAASALS</sequence>
<protein>
    <submittedName>
        <fullName evidence="2">Uncharacterized protein</fullName>
    </submittedName>
</protein>
<feature type="compositionally biased region" description="Basic and acidic residues" evidence="1">
    <location>
        <begin position="93"/>
        <end position="103"/>
    </location>
</feature>
<proteinExistence type="predicted"/>
<feature type="compositionally biased region" description="Low complexity" evidence="1">
    <location>
        <begin position="1"/>
        <end position="18"/>
    </location>
</feature>
<name>A0A9P6QIR9_9FUNG</name>
<keyword evidence="3" id="KW-1185">Reference proteome</keyword>
<accession>A0A9P6QIR9</accession>
<evidence type="ECO:0000313" key="2">
    <source>
        <dbReference type="EMBL" id="KAG0266779.1"/>
    </source>
</evidence>
<dbReference type="AlphaFoldDB" id="A0A9P6QIR9"/>
<evidence type="ECO:0000256" key="1">
    <source>
        <dbReference type="SAM" id="MobiDB-lite"/>
    </source>
</evidence>
<dbReference type="EMBL" id="JAAAJB010000087">
    <property type="protein sequence ID" value="KAG0266779.1"/>
    <property type="molecule type" value="Genomic_DNA"/>
</dbReference>
<feature type="region of interest" description="Disordered" evidence="1">
    <location>
        <begin position="53"/>
        <end position="127"/>
    </location>
</feature>